<evidence type="ECO:0000313" key="2">
    <source>
        <dbReference type="Proteomes" id="UP000005945"/>
    </source>
</evidence>
<accession>A8SE60</accession>
<name>A8SE60_9FIRM</name>
<organism evidence="1 2">
    <name type="scientific">Faecalibacterium prausnitzii M21/2</name>
    <dbReference type="NCBI Taxonomy" id="411485"/>
    <lineage>
        <taxon>Bacteria</taxon>
        <taxon>Bacillati</taxon>
        <taxon>Bacillota</taxon>
        <taxon>Clostridia</taxon>
        <taxon>Eubacteriales</taxon>
        <taxon>Oscillospiraceae</taxon>
        <taxon>Faecalibacterium</taxon>
    </lineage>
</organism>
<dbReference type="Proteomes" id="UP000005945">
    <property type="component" value="Unassembled WGS sequence"/>
</dbReference>
<comment type="caution">
    <text evidence="1">The sequence shown here is derived from an EMBL/GenBank/DDBJ whole genome shotgun (WGS) entry which is preliminary data.</text>
</comment>
<dbReference type="HOGENOM" id="CLU_3310095_0_0_9"/>
<sequence length="39" mass="4544">MHPCAEYVIIENNIDVLFIVEMATMESTFLYTEKPAWHG</sequence>
<reference evidence="1 2" key="1">
    <citation type="submission" date="2007-09" db="EMBL/GenBank/DDBJ databases">
        <title>Draft genome sequence of Faecalibacterium prausnitzii M21/2.</title>
        <authorList>
            <person name="Sudarsanam P."/>
            <person name="Ley R."/>
            <person name="Guruge J."/>
            <person name="Turnbaugh P.J."/>
            <person name="Mahowald M."/>
            <person name="Liep D."/>
            <person name="Gordon J."/>
        </authorList>
    </citation>
    <scope>NUCLEOTIDE SEQUENCE [LARGE SCALE GENOMIC DNA]</scope>
    <source>
        <strain evidence="1 2">M21/2</strain>
    </source>
</reference>
<dbReference type="EMBL" id="ABED02000028">
    <property type="protein sequence ID" value="EDP21112.1"/>
    <property type="molecule type" value="Genomic_DNA"/>
</dbReference>
<gene>
    <name evidence="1" type="ORF">FAEPRAM212_02440</name>
</gene>
<reference evidence="1 2" key="2">
    <citation type="submission" date="2007-09" db="EMBL/GenBank/DDBJ databases">
        <authorList>
            <person name="Fulton L."/>
            <person name="Clifton S."/>
            <person name="Fulton B."/>
            <person name="Xu J."/>
            <person name="Minx P."/>
            <person name="Pepin K.H."/>
            <person name="Johnson M."/>
            <person name="Thiruvilangam P."/>
            <person name="Bhonagiri V."/>
            <person name="Nash W.E."/>
            <person name="Mardis E.R."/>
            <person name="Wilson R.K."/>
        </authorList>
    </citation>
    <scope>NUCLEOTIDE SEQUENCE [LARGE SCALE GENOMIC DNA]</scope>
    <source>
        <strain evidence="1 2">M21/2</strain>
    </source>
</reference>
<proteinExistence type="predicted"/>
<dbReference type="AlphaFoldDB" id="A8SE60"/>
<evidence type="ECO:0000313" key="1">
    <source>
        <dbReference type="EMBL" id="EDP21112.1"/>
    </source>
</evidence>
<protein>
    <submittedName>
        <fullName evidence="1">Uncharacterized protein</fullName>
    </submittedName>
</protein>